<evidence type="ECO:0000313" key="2">
    <source>
        <dbReference type="Proteomes" id="UP000326994"/>
    </source>
</evidence>
<organism evidence="1 2">
    <name type="scientific">Patiriisocius marinistellae</name>
    <dbReference type="NCBI Taxonomy" id="2494560"/>
    <lineage>
        <taxon>Bacteria</taxon>
        <taxon>Pseudomonadati</taxon>
        <taxon>Bacteroidota</taxon>
        <taxon>Flavobacteriia</taxon>
        <taxon>Flavobacteriales</taxon>
        <taxon>Flavobacteriaceae</taxon>
        <taxon>Patiriisocius</taxon>
    </lineage>
</organism>
<accession>A0A5J4FVY9</accession>
<dbReference type="RefSeq" id="WP_151893240.1">
    <property type="nucleotide sequence ID" value="NZ_BKCF01000001.1"/>
</dbReference>
<sequence length="112" mass="13094">MTKEEFLEAHIFQGLDNINDGFDIENTHCFSESDFNTVIERTEKLGVGIYAIAPWHDGKLFGAKVNEDYRKKATDARWYKTAFFAFKRKQEKMKYTATFRVSEALLKKQISK</sequence>
<dbReference type="EMBL" id="BKCF01000001">
    <property type="protein sequence ID" value="GEQ85312.1"/>
    <property type="molecule type" value="Genomic_DNA"/>
</dbReference>
<protein>
    <submittedName>
        <fullName evidence="1">Uncharacterized protein</fullName>
    </submittedName>
</protein>
<keyword evidence="2" id="KW-1185">Reference proteome</keyword>
<dbReference type="OrthoDB" id="7066022at2"/>
<reference evidence="1 2" key="1">
    <citation type="submission" date="2019-08" db="EMBL/GenBank/DDBJ databases">
        <title>Ulvibacter marinistellae sp. nov., isolated from a starfish, Patiria pectinifera.</title>
        <authorList>
            <person name="Kawano K."/>
            <person name="Ushijima N."/>
            <person name="Kihara M."/>
            <person name="Itoh H."/>
        </authorList>
    </citation>
    <scope>NUCLEOTIDE SEQUENCE [LARGE SCALE GENOMIC DNA]</scope>
    <source>
        <strain evidence="1 2">KK4</strain>
    </source>
</reference>
<evidence type="ECO:0000313" key="1">
    <source>
        <dbReference type="EMBL" id="GEQ85312.1"/>
    </source>
</evidence>
<gene>
    <name evidence="1" type="ORF">ULMS_08200</name>
</gene>
<dbReference type="AlphaFoldDB" id="A0A5J4FVY9"/>
<comment type="caution">
    <text evidence="1">The sequence shown here is derived from an EMBL/GenBank/DDBJ whole genome shotgun (WGS) entry which is preliminary data.</text>
</comment>
<dbReference type="Proteomes" id="UP000326994">
    <property type="component" value="Unassembled WGS sequence"/>
</dbReference>
<name>A0A5J4FVY9_9FLAO</name>
<proteinExistence type="predicted"/>